<dbReference type="InterPro" id="IPR036869">
    <property type="entry name" value="J_dom_sf"/>
</dbReference>
<accession>A0ABU6V7H0</accession>
<dbReference type="PROSITE" id="PS50076">
    <property type="entry name" value="DNAJ_2"/>
    <property type="match status" value="1"/>
</dbReference>
<feature type="domain" description="J" evidence="2">
    <location>
        <begin position="49"/>
        <end position="119"/>
    </location>
</feature>
<feature type="compositionally biased region" description="Polar residues" evidence="1">
    <location>
        <begin position="25"/>
        <end position="41"/>
    </location>
</feature>
<dbReference type="PANTHER" id="PTHR44240:SF10">
    <property type="entry name" value="J DOMAIN-CONTAINING PROTEIN"/>
    <property type="match status" value="1"/>
</dbReference>
<evidence type="ECO:0000313" key="4">
    <source>
        <dbReference type="Proteomes" id="UP001341840"/>
    </source>
</evidence>
<dbReference type="InterPro" id="IPR018253">
    <property type="entry name" value="DnaJ_domain_CS"/>
</dbReference>
<evidence type="ECO:0000313" key="3">
    <source>
        <dbReference type="EMBL" id="MED6169627.1"/>
    </source>
</evidence>
<feature type="compositionally biased region" description="Polar residues" evidence="1">
    <location>
        <begin position="1"/>
        <end position="18"/>
    </location>
</feature>
<dbReference type="SMART" id="SM00271">
    <property type="entry name" value="DnaJ"/>
    <property type="match status" value="1"/>
</dbReference>
<evidence type="ECO:0000259" key="2">
    <source>
        <dbReference type="PROSITE" id="PS50076"/>
    </source>
</evidence>
<dbReference type="PROSITE" id="PS00636">
    <property type="entry name" value="DNAJ_1"/>
    <property type="match status" value="1"/>
</dbReference>
<dbReference type="Gene3D" id="1.10.287.110">
    <property type="entry name" value="DnaJ domain"/>
    <property type="match status" value="1"/>
</dbReference>
<organism evidence="3 4">
    <name type="scientific">Stylosanthes scabra</name>
    <dbReference type="NCBI Taxonomy" id="79078"/>
    <lineage>
        <taxon>Eukaryota</taxon>
        <taxon>Viridiplantae</taxon>
        <taxon>Streptophyta</taxon>
        <taxon>Embryophyta</taxon>
        <taxon>Tracheophyta</taxon>
        <taxon>Spermatophyta</taxon>
        <taxon>Magnoliopsida</taxon>
        <taxon>eudicotyledons</taxon>
        <taxon>Gunneridae</taxon>
        <taxon>Pentapetalae</taxon>
        <taxon>rosids</taxon>
        <taxon>fabids</taxon>
        <taxon>Fabales</taxon>
        <taxon>Fabaceae</taxon>
        <taxon>Papilionoideae</taxon>
        <taxon>50 kb inversion clade</taxon>
        <taxon>dalbergioids sensu lato</taxon>
        <taxon>Dalbergieae</taxon>
        <taxon>Pterocarpus clade</taxon>
        <taxon>Stylosanthes</taxon>
    </lineage>
</organism>
<dbReference type="SUPFAM" id="SSF46565">
    <property type="entry name" value="Chaperone J-domain"/>
    <property type="match status" value="1"/>
</dbReference>
<dbReference type="InterPro" id="IPR001623">
    <property type="entry name" value="DnaJ_domain"/>
</dbReference>
<reference evidence="3 4" key="1">
    <citation type="journal article" date="2023" name="Plants (Basel)">
        <title>Bridging the Gap: Combining Genomics and Transcriptomics Approaches to Understand Stylosanthes scabra, an Orphan Legume from the Brazilian Caatinga.</title>
        <authorList>
            <person name="Ferreira-Neto J.R.C."/>
            <person name="da Silva M.D."/>
            <person name="Binneck E."/>
            <person name="de Melo N.F."/>
            <person name="da Silva R.H."/>
            <person name="de Melo A.L.T.M."/>
            <person name="Pandolfi V."/>
            <person name="Bustamante F.O."/>
            <person name="Brasileiro-Vidal A.C."/>
            <person name="Benko-Iseppon A.M."/>
        </authorList>
    </citation>
    <scope>NUCLEOTIDE SEQUENCE [LARGE SCALE GENOMIC DNA]</scope>
    <source>
        <tissue evidence="3">Leaves</tissue>
    </source>
</reference>
<dbReference type="Pfam" id="PF00226">
    <property type="entry name" value="DnaJ"/>
    <property type="match status" value="1"/>
</dbReference>
<sequence>MLSSSFSSPLTANLSSSPRHVRSRPTISATSPTPDHQQSSSFSLRETASFYEILGIPAAATILEIKAAYRRLARICHPDAAAVTGERNRTSSADEFMKLHAAYSTLSDPEKRASYDRSLLQRRQVPLTAATPESRFSGYGGRRWETDQCW</sequence>
<proteinExistence type="predicted"/>
<keyword evidence="4" id="KW-1185">Reference proteome</keyword>
<dbReference type="Proteomes" id="UP001341840">
    <property type="component" value="Unassembled WGS sequence"/>
</dbReference>
<dbReference type="PRINTS" id="PR00625">
    <property type="entry name" value="JDOMAIN"/>
</dbReference>
<dbReference type="EMBL" id="JASCZI010151114">
    <property type="protein sequence ID" value="MED6169627.1"/>
    <property type="molecule type" value="Genomic_DNA"/>
</dbReference>
<dbReference type="InterPro" id="IPR052276">
    <property type="entry name" value="Diphthamide-biosynth_chaperone"/>
</dbReference>
<gene>
    <name evidence="3" type="primary">ATJ11_1</name>
    <name evidence="3" type="ORF">PIB30_023026</name>
</gene>
<protein>
    <submittedName>
        <fullName evidence="3">Chaperone protein dnaJ 11, chloroplastic</fullName>
    </submittedName>
</protein>
<name>A0ABU6V7H0_9FABA</name>
<evidence type="ECO:0000256" key="1">
    <source>
        <dbReference type="SAM" id="MobiDB-lite"/>
    </source>
</evidence>
<feature type="region of interest" description="Disordered" evidence="1">
    <location>
        <begin position="1"/>
        <end position="41"/>
    </location>
</feature>
<comment type="caution">
    <text evidence="3">The sequence shown here is derived from an EMBL/GenBank/DDBJ whole genome shotgun (WGS) entry which is preliminary data.</text>
</comment>
<dbReference type="PANTHER" id="PTHR44240">
    <property type="entry name" value="DNAJ DOMAIN (PROKARYOTIC HEAT SHOCK PROTEIN)-RELATED"/>
    <property type="match status" value="1"/>
</dbReference>
<dbReference type="CDD" id="cd06257">
    <property type="entry name" value="DnaJ"/>
    <property type="match status" value="1"/>
</dbReference>